<accession>A0A9N8VFY7</accession>
<proteinExistence type="predicted"/>
<dbReference type="Gene3D" id="3.30.420.40">
    <property type="match status" value="2"/>
</dbReference>
<reference evidence="1" key="1">
    <citation type="submission" date="2021-06" db="EMBL/GenBank/DDBJ databases">
        <authorList>
            <person name="Kallberg Y."/>
            <person name="Tangrot J."/>
            <person name="Rosling A."/>
        </authorList>
    </citation>
    <scope>NUCLEOTIDE SEQUENCE</scope>
    <source>
        <strain evidence="1">IA702</strain>
    </source>
</reference>
<dbReference type="SUPFAM" id="SSF53067">
    <property type="entry name" value="Actin-like ATPase domain"/>
    <property type="match status" value="2"/>
</dbReference>
<dbReference type="Proteomes" id="UP000789572">
    <property type="component" value="Unassembled WGS sequence"/>
</dbReference>
<evidence type="ECO:0000313" key="2">
    <source>
        <dbReference type="Proteomes" id="UP000789572"/>
    </source>
</evidence>
<dbReference type="EMBL" id="CAJVPJ010000003">
    <property type="protein sequence ID" value="CAG8451712.1"/>
    <property type="molecule type" value="Genomic_DNA"/>
</dbReference>
<gene>
    <name evidence="1" type="ORF">POCULU_LOCUS67</name>
</gene>
<dbReference type="OrthoDB" id="2963168at2759"/>
<dbReference type="AlphaFoldDB" id="A0A9N8VFY7"/>
<dbReference type="CDD" id="cd10229">
    <property type="entry name" value="ASKHA_NBD_HSP70_HSPA12"/>
    <property type="match status" value="1"/>
</dbReference>
<dbReference type="PANTHER" id="PTHR14187">
    <property type="entry name" value="ALPHA KINASE/ELONGATION FACTOR 2 KINASE"/>
    <property type="match status" value="1"/>
</dbReference>
<keyword evidence="2" id="KW-1185">Reference proteome</keyword>
<protein>
    <submittedName>
        <fullName evidence="1">444_t:CDS:1</fullName>
    </submittedName>
</protein>
<comment type="caution">
    <text evidence="1">The sequence shown here is derived from an EMBL/GenBank/DDBJ whole genome shotgun (WGS) entry which is preliminary data.</text>
</comment>
<name>A0A9N8VFY7_9GLOM</name>
<organism evidence="1 2">
    <name type="scientific">Paraglomus occultum</name>
    <dbReference type="NCBI Taxonomy" id="144539"/>
    <lineage>
        <taxon>Eukaryota</taxon>
        <taxon>Fungi</taxon>
        <taxon>Fungi incertae sedis</taxon>
        <taxon>Mucoromycota</taxon>
        <taxon>Glomeromycotina</taxon>
        <taxon>Glomeromycetes</taxon>
        <taxon>Paraglomerales</taxon>
        <taxon>Paraglomeraceae</taxon>
        <taxon>Paraglomus</taxon>
    </lineage>
</organism>
<sequence length="573" mass="64974">MSGVKDIRVVVSIDFGTTFSGIALAHVEAKHNIEVFNNWPNGELMRPNQMKVPTILLYNRDLEVVGWGNTAVAAGGLYGGASQRSSNSHFLAEQFKLYFSTQEHLPKPLLPEKLEFRKAITDYLIKLREIIQDRVNKKWRGVAFPNQVRLVMTLPVDWPQTSLTDMRNCALKAGLISERHADNLEFLTEPEAAALYCLKNCAEYELNPGDAFMIVDCGGGTIDLTTRYLMQDGGLGEETESTGEACGGSFVDREFLNFIGDKLGISKEKMDELRRDHYTQFQRMLEGFVFSVKSRFNGNEQDFGYTSILYLQSECKVLVENAHKDKKPEMEKLRWAIPFKFEDVKKMFDTVVDKILRLINDQLVNAGRKIEAIFMVGGFSESEYLRQRVNEKFKTKVRIVATPMNPISAVVKGALHYGLEFEDDPNKDNFGLNKTIKTRRLKRTYGTNVIDSIVSFLTGGSEAFSLIAKRGDEIAADQAFKRTYVAVSRKQTDMSMNLYCTRRFDVKFINEEDVSLLKKWSITLPPLQQDESIPPVELSLMFGKLEVTATAYNKKTGQKYQIDCGLPDADRCK</sequence>
<evidence type="ECO:0000313" key="1">
    <source>
        <dbReference type="EMBL" id="CAG8451712.1"/>
    </source>
</evidence>
<dbReference type="PANTHER" id="PTHR14187:SF5">
    <property type="entry name" value="HEAT SHOCK 70 KDA PROTEIN 12A"/>
    <property type="match status" value="1"/>
</dbReference>
<dbReference type="InterPro" id="IPR043129">
    <property type="entry name" value="ATPase_NBD"/>
</dbReference>